<proteinExistence type="inferred from homology"/>
<accession>A0ABQ1YMY0</accession>
<dbReference type="InterPro" id="IPR050366">
    <property type="entry name" value="BP-dependent_transpt_permease"/>
</dbReference>
<dbReference type="Pfam" id="PF00528">
    <property type="entry name" value="BPD_transp_1"/>
    <property type="match status" value="1"/>
</dbReference>
<evidence type="ECO:0000256" key="3">
    <source>
        <dbReference type="ARBA" id="ARBA00022475"/>
    </source>
</evidence>
<evidence type="ECO:0000256" key="2">
    <source>
        <dbReference type="ARBA" id="ARBA00022448"/>
    </source>
</evidence>
<reference evidence="10" key="1">
    <citation type="journal article" date="2019" name="Int. J. Syst. Evol. Microbiol.">
        <title>The Global Catalogue of Microorganisms (GCM) 10K type strain sequencing project: providing services to taxonomists for standard genome sequencing and annotation.</title>
        <authorList>
            <consortium name="The Broad Institute Genomics Platform"/>
            <consortium name="The Broad Institute Genome Sequencing Center for Infectious Disease"/>
            <person name="Wu L."/>
            <person name="Ma J."/>
        </authorList>
    </citation>
    <scope>NUCLEOTIDE SEQUENCE [LARGE SCALE GENOMIC DNA]</scope>
    <source>
        <strain evidence="10">CGMCC 1.12769</strain>
    </source>
</reference>
<feature type="transmembrane region" description="Helical" evidence="7">
    <location>
        <begin position="35"/>
        <end position="56"/>
    </location>
</feature>
<evidence type="ECO:0000313" key="9">
    <source>
        <dbReference type="EMBL" id="GGH30013.1"/>
    </source>
</evidence>
<keyword evidence="5 7" id="KW-1133">Transmembrane helix</keyword>
<dbReference type="InterPro" id="IPR053523">
    <property type="entry name" value="Oligopeptide_permease_AppC"/>
</dbReference>
<sequence length="308" mass="34258">MSADVMPITKNTNSPAKAPDSLWKTAWRRFTRNRLAVIGFILIVFMFLFCFIGPYFSPYNLYDYNSKLKNLPPSSTYWLGTDKLGRDMLLRIMLAGRISLMVGLVATAIAVVIGATLGALAGFYGKWVDTIIMRIADVFMALPSLPILIILGAVLSDLKVNPKFRIYYLMVIIGVLFWTTLARLVRGQILTLREQEFMQATEALGLKDKRKIFRHLLPNTIPVIIVTATLSVASAILQESALSFLGLGVVPPTPSWGNMISAANNLIDFRKRPWLWIPPGTCILITTVAINLIGDGLRDALDPKMKKL</sequence>
<dbReference type="NCBIfam" id="NF045476">
    <property type="entry name" value="Opp4C"/>
    <property type="match status" value="1"/>
</dbReference>
<dbReference type="InterPro" id="IPR000515">
    <property type="entry name" value="MetI-like"/>
</dbReference>
<dbReference type="InterPro" id="IPR035906">
    <property type="entry name" value="MetI-like_sf"/>
</dbReference>
<dbReference type="InterPro" id="IPR025966">
    <property type="entry name" value="OppC_N"/>
</dbReference>
<evidence type="ECO:0000256" key="7">
    <source>
        <dbReference type="RuleBase" id="RU363032"/>
    </source>
</evidence>
<dbReference type="PANTHER" id="PTHR43386">
    <property type="entry name" value="OLIGOPEPTIDE TRANSPORT SYSTEM PERMEASE PROTEIN APPC"/>
    <property type="match status" value="1"/>
</dbReference>
<dbReference type="PANTHER" id="PTHR43386:SF1">
    <property type="entry name" value="D,D-DIPEPTIDE TRANSPORT SYSTEM PERMEASE PROTEIN DDPC-RELATED"/>
    <property type="match status" value="1"/>
</dbReference>
<dbReference type="Gene3D" id="1.10.3720.10">
    <property type="entry name" value="MetI-like"/>
    <property type="match status" value="1"/>
</dbReference>
<comment type="subcellular location">
    <subcellularLocation>
        <location evidence="1 7">Cell membrane</location>
        <topology evidence="1 7">Multi-pass membrane protein</topology>
    </subcellularLocation>
</comment>
<dbReference type="Pfam" id="PF12911">
    <property type="entry name" value="OppC_N"/>
    <property type="match status" value="1"/>
</dbReference>
<comment type="similarity">
    <text evidence="7">Belongs to the binding-protein-dependent transport system permease family.</text>
</comment>
<protein>
    <submittedName>
        <fullName evidence="9">Peptide ABC transporter permease</fullName>
    </submittedName>
</protein>
<feature type="transmembrane region" description="Helical" evidence="7">
    <location>
        <begin position="98"/>
        <end position="123"/>
    </location>
</feature>
<keyword evidence="2 7" id="KW-0813">Transport</keyword>
<dbReference type="Proteomes" id="UP000659344">
    <property type="component" value="Unassembled WGS sequence"/>
</dbReference>
<keyword evidence="3" id="KW-1003">Cell membrane</keyword>
<evidence type="ECO:0000256" key="5">
    <source>
        <dbReference type="ARBA" id="ARBA00022989"/>
    </source>
</evidence>
<feature type="transmembrane region" description="Helical" evidence="7">
    <location>
        <begin position="216"/>
        <end position="237"/>
    </location>
</feature>
<feature type="transmembrane region" description="Helical" evidence="7">
    <location>
        <begin position="166"/>
        <end position="185"/>
    </location>
</feature>
<name>A0ABQ1YMY0_9BACL</name>
<gene>
    <name evidence="9" type="ORF">GCM10008013_32840</name>
</gene>
<evidence type="ECO:0000256" key="1">
    <source>
        <dbReference type="ARBA" id="ARBA00004651"/>
    </source>
</evidence>
<dbReference type="PROSITE" id="PS50928">
    <property type="entry name" value="ABC_TM1"/>
    <property type="match status" value="1"/>
</dbReference>
<keyword evidence="6 7" id="KW-0472">Membrane</keyword>
<comment type="caution">
    <text evidence="9">The sequence shown here is derived from an EMBL/GenBank/DDBJ whole genome shotgun (WGS) entry which is preliminary data.</text>
</comment>
<feature type="transmembrane region" description="Helical" evidence="7">
    <location>
        <begin position="274"/>
        <end position="297"/>
    </location>
</feature>
<feature type="domain" description="ABC transmembrane type-1" evidence="8">
    <location>
        <begin position="96"/>
        <end position="294"/>
    </location>
</feature>
<keyword evidence="10" id="KW-1185">Reference proteome</keyword>
<organism evidence="9 10">
    <name type="scientific">Paenibacillus segetis</name>
    <dbReference type="NCBI Taxonomy" id="1325360"/>
    <lineage>
        <taxon>Bacteria</taxon>
        <taxon>Bacillati</taxon>
        <taxon>Bacillota</taxon>
        <taxon>Bacilli</taxon>
        <taxon>Bacillales</taxon>
        <taxon>Paenibacillaceae</taxon>
        <taxon>Paenibacillus</taxon>
    </lineage>
</organism>
<evidence type="ECO:0000256" key="6">
    <source>
        <dbReference type="ARBA" id="ARBA00023136"/>
    </source>
</evidence>
<dbReference type="EMBL" id="BMFT01000002">
    <property type="protein sequence ID" value="GGH30013.1"/>
    <property type="molecule type" value="Genomic_DNA"/>
</dbReference>
<feature type="transmembrane region" description="Helical" evidence="7">
    <location>
        <begin position="135"/>
        <end position="154"/>
    </location>
</feature>
<evidence type="ECO:0000313" key="10">
    <source>
        <dbReference type="Proteomes" id="UP000659344"/>
    </source>
</evidence>
<evidence type="ECO:0000256" key="4">
    <source>
        <dbReference type="ARBA" id="ARBA00022692"/>
    </source>
</evidence>
<keyword evidence="4 7" id="KW-0812">Transmembrane</keyword>
<evidence type="ECO:0000259" key="8">
    <source>
        <dbReference type="PROSITE" id="PS50928"/>
    </source>
</evidence>
<dbReference type="CDD" id="cd06261">
    <property type="entry name" value="TM_PBP2"/>
    <property type="match status" value="1"/>
</dbReference>
<dbReference type="SUPFAM" id="SSF161098">
    <property type="entry name" value="MetI-like"/>
    <property type="match status" value="1"/>
</dbReference>